<dbReference type="PROSITE" id="PS51782">
    <property type="entry name" value="LYSM"/>
    <property type="match status" value="1"/>
</dbReference>
<dbReference type="Pfam" id="PF01476">
    <property type="entry name" value="LysM"/>
    <property type="match status" value="1"/>
</dbReference>
<feature type="domain" description="LysM" evidence="2">
    <location>
        <begin position="31"/>
        <end position="79"/>
    </location>
</feature>
<evidence type="ECO:0000313" key="3">
    <source>
        <dbReference type="EMBL" id="AAU91133.1"/>
    </source>
</evidence>
<dbReference type="SUPFAM" id="SSF54106">
    <property type="entry name" value="LysM domain"/>
    <property type="match status" value="1"/>
</dbReference>
<accession>Q603G4</accession>
<gene>
    <name evidence="3" type="ordered locus">MCA2842</name>
</gene>
<keyword evidence="1" id="KW-0732">Signal</keyword>
<dbReference type="HOGENOM" id="CLU_050533_0_0_6"/>
<dbReference type="Gene3D" id="3.10.350.10">
    <property type="entry name" value="LysM domain"/>
    <property type="match status" value="1"/>
</dbReference>
<evidence type="ECO:0000256" key="1">
    <source>
        <dbReference type="SAM" id="SignalP"/>
    </source>
</evidence>
<name>Q603G4_METCA</name>
<dbReference type="InterPro" id="IPR036779">
    <property type="entry name" value="LysM_dom_sf"/>
</dbReference>
<proteinExistence type="predicted"/>
<dbReference type="EMBL" id="AE017282">
    <property type="protein sequence ID" value="AAU91133.1"/>
    <property type="molecule type" value="Genomic_DNA"/>
</dbReference>
<reference evidence="3 4" key="1">
    <citation type="journal article" date="2004" name="PLoS Biol.">
        <title>Genomic insights into methanotrophy: the complete genome sequence of Methylococcus capsulatus (Bath).</title>
        <authorList>
            <person name="Ward N.L."/>
            <person name="Larsen O."/>
            <person name="Sakwa J."/>
            <person name="Bruseth L."/>
            <person name="Khouri H.M."/>
            <person name="Durkin A.S."/>
            <person name="Dimitrov G."/>
            <person name="Jiang L."/>
            <person name="Scanlan D."/>
            <person name="Kang K.H."/>
            <person name="Lewis M.R."/>
            <person name="Nelson K.E."/>
            <person name="Methe B.A."/>
            <person name="Wu M."/>
            <person name="Heidelberg J.F."/>
            <person name="Paulsen I.T."/>
            <person name="Fouts D.E."/>
            <person name="Ravel J."/>
            <person name="Tettelin H."/>
            <person name="Ren Q."/>
            <person name="Read T.D."/>
            <person name="DeBoy R.T."/>
            <person name="Seshadri R."/>
            <person name="Salzberg S.L."/>
            <person name="Jensen H.B."/>
            <person name="Birkeland N.K."/>
            <person name="Nelson W.C."/>
            <person name="Dodson R.J."/>
            <person name="Grindhaug S.H."/>
            <person name="Holt I.E."/>
            <person name="Eidhammer I."/>
            <person name="Jonasen I."/>
            <person name="Vanaken S."/>
            <person name="Utterback T.R."/>
            <person name="Feldblyum T.V."/>
            <person name="Fraser C.M."/>
            <person name="Lillehaug J.R."/>
            <person name="Eisen J.A."/>
        </authorList>
    </citation>
    <scope>NUCLEOTIDE SEQUENCE [LARGE SCALE GENOMIC DNA]</scope>
    <source>
        <strain evidence="4">ATCC 33009 / NCIMB 11132 / Bath</strain>
    </source>
</reference>
<evidence type="ECO:0000259" key="2">
    <source>
        <dbReference type="PROSITE" id="PS51782"/>
    </source>
</evidence>
<feature type="signal peptide" evidence="1">
    <location>
        <begin position="1"/>
        <end position="20"/>
    </location>
</feature>
<evidence type="ECO:0000313" key="4">
    <source>
        <dbReference type="Proteomes" id="UP000006821"/>
    </source>
</evidence>
<protein>
    <submittedName>
        <fullName evidence="3">LysM domain protein</fullName>
    </submittedName>
</protein>
<organism evidence="3 4">
    <name type="scientific">Methylococcus capsulatus (strain ATCC 33009 / NCIMB 11132 / Bath)</name>
    <dbReference type="NCBI Taxonomy" id="243233"/>
    <lineage>
        <taxon>Bacteria</taxon>
        <taxon>Pseudomonadati</taxon>
        <taxon>Pseudomonadota</taxon>
        <taxon>Gammaproteobacteria</taxon>
        <taxon>Methylococcales</taxon>
        <taxon>Methylococcaceae</taxon>
        <taxon>Methylococcus</taxon>
    </lineage>
</organism>
<dbReference type="KEGG" id="mca:MCA2842"/>
<dbReference type="CDD" id="cd00118">
    <property type="entry name" value="LysM"/>
    <property type="match status" value="1"/>
</dbReference>
<dbReference type="InterPro" id="IPR018392">
    <property type="entry name" value="LysM"/>
</dbReference>
<dbReference type="eggNOG" id="COG1652">
    <property type="taxonomic scope" value="Bacteria"/>
</dbReference>
<dbReference type="AlphaFoldDB" id="Q603G4"/>
<dbReference type="GeneID" id="88225017"/>
<feature type="chain" id="PRO_5004265298" evidence="1">
    <location>
        <begin position="21"/>
        <end position="341"/>
    </location>
</feature>
<dbReference type="RefSeq" id="WP_010962041.1">
    <property type="nucleotide sequence ID" value="NC_002977.6"/>
</dbReference>
<dbReference type="PANTHER" id="PTHR34700">
    <property type="entry name" value="POTASSIUM BINDING PROTEIN KBP"/>
    <property type="match status" value="1"/>
</dbReference>
<dbReference type="PROSITE" id="PS51257">
    <property type="entry name" value="PROKAR_LIPOPROTEIN"/>
    <property type="match status" value="1"/>
</dbReference>
<dbReference type="STRING" id="243233.MCA2842"/>
<dbReference type="PANTHER" id="PTHR34700:SF4">
    <property type="entry name" value="PHAGE-LIKE ELEMENT PBSX PROTEIN XKDP"/>
    <property type="match status" value="1"/>
</dbReference>
<dbReference type="InterPro" id="IPR052196">
    <property type="entry name" value="Bact_Kbp"/>
</dbReference>
<dbReference type="Proteomes" id="UP000006821">
    <property type="component" value="Chromosome"/>
</dbReference>
<sequence>MTAKVAAGLALLFACAVTPAAEIVLNPDHPDRYLVQANDTLWDVASRFLQNPAQWSEVWYRNPVLGNPDQIYPGDVLVLRQGAGGPRIELETAPTVPLSPVIRVTPLAREVPVIPEDAIRAFLTRPRVLDSADADTLPYVVGFPDEHISGGAGYGLYARGVREAKGSVLAVVRPGPAYRDGVTEEVLGYEALYIGDAQVRSAGEPAELLLLRAEREVVIGDRLLAVEPQELTTSYTLHAPAKPVAGRIVAVRDGVTQIGQYQVIVLDRGGRDGLEVGHVLDIYREADTIKDYVAGGFGNVVETPPDWSGSLVVFRPFERISYALVMKAVRAMHIGDIVKSP</sequence>